<dbReference type="Proteomes" id="UP000230423">
    <property type="component" value="Unassembled WGS sequence"/>
</dbReference>
<evidence type="ECO:0000256" key="1">
    <source>
        <dbReference type="ARBA" id="ARBA00004609"/>
    </source>
</evidence>
<dbReference type="AlphaFoldDB" id="A0A2G9UGU4"/>
<evidence type="ECO:0000256" key="7">
    <source>
        <dbReference type="ARBA" id="ARBA00023136"/>
    </source>
</evidence>
<dbReference type="PANTHER" id="PTHR10822:SF29">
    <property type="entry name" value="DIVISION ABNORMALLY DELAYED PROTEIN"/>
    <property type="match status" value="1"/>
</dbReference>
<keyword evidence="3" id="KW-1003">Cell membrane</keyword>
<dbReference type="GO" id="GO:0005886">
    <property type="term" value="C:plasma membrane"/>
    <property type="evidence" value="ECO:0007669"/>
    <property type="project" value="UniProtKB-SubCell"/>
</dbReference>
<evidence type="ECO:0000256" key="9">
    <source>
        <dbReference type="ARBA" id="ARBA00023207"/>
    </source>
</evidence>
<dbReference type="OrthoDB" id="6380619at2759"/>
<evidence type="ECO:0000256" key="6">
    <source>
        <dbReference type="ARBA" id="ARBA00022974"/>
    </source>
</evidence>
<evidence type="ECO:0000256" key="2">
    <source>
        <dbReference type="ARBA" id="ARBA00010260"/>
    </source>
</evidence>
<dbReference type="EMBL" id="KZ346961">
    <property type="protein sequence ID" value="PIO68720.1"/>
    <property type="molecule type" value="Genomic_DNA"/>
</dbReference>
<evidence type="ECO:0000313" key="13">
    <source>
        <dbReference type="Proteomes" id="UP000230423"/>
    </source>
</evidence>
<comment type="similarity">
    <text evidence="2 11">Belongs to the glypican family.</text>
</comment>
<dbReference type="GO" id="GO:0090263">
    <property type="term" value="P:positive regulation of canonical Wnt signaling pathway"/>
    <property type="evidence" value="ECO:0007669"/>
    <property type="project" value="TreeGrafter"/>
</dbReference>
<evidence type="ECO:0000256" key="10">
    <source>
        <dbReference type="ARBA" id="ARBA00023288"/>
    </source>
</evidence>
<dbReference type="GO" id="GO:0009986">
    <property type="term" value="C:cell surface"/>
    <property type="evidence" value="ECO:0007669"/>
    <property type="project" value="TreeGrafter"/>
</dbReference>
<keyword evidence="8" id="KW-0325">Glycoprotein</keyword>
<keyword evidence="6" id="KW-0654">Proteoglycan</keyword>
<evidence type="ECO:0000256" key="5">
    <source>
        <dbReference type="ARBA" id="ARBA00022729"/>
    </source>
</evidence>
<gene>
    <name evidence="12" type="ORF">TELCIR_09478</name>
</gene>
<organism evidence="12 13">
    <name type="scientific">Teladorsagia circumcincta</name>
    <name type="common">Brown stomach worm</name>
    <name type="synonym">Ostertagia circumcincta</name>
    <dbReference type="NCBI Taxonomy" id="45464"/>
    <lineage>
        <taxon>Eukaryota</taxon>
        <taxon>Metazoa</taxon>
        <taxon>Ecdysozoa</taxon>
        <taxon>Nematoda</taxon>
        <taxon>Chromadorea</taxon>
        <taxon>Rhabditida</taxon>
        <taxon>Rhabditina</taxon>
        <taxon>Rhabditomorpha</taxon>
        <taxon>Strongyloidea</taxon>
        <taxon>Trichostrongylidae</taxon>
        <taxon>Teladorsagia</taxon>
    </lineage>
</organism>
<proteinExistence type="inferred from homology"/>
<evidence type="ECO:0000256" key="11">
    <source>
        <dbReference type="RuleBase" id="RU003518"/>
    </source>
</evidence>
<keyword evidence="13" id="KW-1185">Reference proteome</keyword>
<reference evidence="12 13" key="1">
    <citation type="submission" date="2015-09" db="EMBL/GenBank/DDBJ databases">
        <title>Draft genome of the parasitic nematode Teladorsagia circumcincta isolate WARC Sus (inbred).</title>
        <authorList>
            <person name="Mitreva M."/>
        </authorList>
    </citation>
    <scope>NUCLEOTIDE SEQUENCE [LARGE SCALE GENOMIC DNA]</scope>
    <source>
        <strain evidence="12 13">S</strain>
    </source>
</reference>
<sequence length="152" mass="16886">MVIARCYTIDDVIGEPRDLASIARFGARFRRDSDLRGINERADNYGKVLNSLMNSFSERLTALRGWFTGLPKAFCSDSGLVAADGETCWNGSASASYTKKEAGDGLAKQGENPEYQADRFLPYRGENLRLTNHDSKAHPMLKVVVNFAGMWK</sequence>
<evidence type="ECO:0000256" key="3">
    <source>
        <dbReference type="ARBA" id="ARBA00022475"/>
    </source>
</evidence>
<dbReference type="PANTHER" id="PTHR10822">
    <property type="entry name" value="GLYPICAN"/>
    <property type="match status" value="1"/>
</dbReference>
<evidence type="ECO:0000256" key="4">
    <source>
        <dbReference type="ARBA" id="ARBA00022622"/>
    </source>
</evidence>
<dbReference type="GO" id="GO:0016477">
    <property type="term" value="P:cell migration"/>
    <property type="evidence" value="ECO:0007669"/>
    <property type="project" value="TreeGrafter"/>
</dbReference>
<keyword evidence="4" id="KW-0336">GPI-anchor</keyword>
<protein>
    <submittedName>
        <fullName evidence="12">Uncharacterized protein</fullName>
    </submittedName>
</protein>
<keyword evidence="5" id="KW-0732">Signal</keyword>
<keyword evidence="7" id="KW-0472">Membrane</keyword>
<dbReference type="Pfam" id="PF01153">
    <property type="entry name" value="Glypican"/>
    <property type="match status" value="1"/>
</dbReference>
<accession>A0A2G9UGU4</accession>
<evidence type="ECO:0000313" key="12">
    <source>
        <dbReference type="EMBL" id="PIO68720.1"/>
    </source>
</evidence>
<dbReference type="GO" id="GO:1905475">
    <property type="term" value="P:regulation of protein localization to membrane"/>
    <property type="evidence" value="ECO:0007669"/>
    <property type="project" value="TreeGrafter"/>
</dbReference>
<name>A0A2G9UGU4_TELCI</name>
<dbReference type="GO" id="GO:0098552">
    <property type="term" value="C:side of membrane"/>
    <property type="evidence" value="ECO:0007669"/>
    <property type="project" value="UniProtKB-KW"/>
</dbReference>
<keyword evidence="9" id="KW-0357">Heparan sulfate</keyword>
<comment type="subcellular location">
    <subcellularLocation>
        <location evidence="1">Cell membrane</location>
        <topology evidence="1">Lipid-anchor</topology>
        <topology evidence="1">GPI-anchor</topology>
    </subcellularLocation>
</comment>
<keyword evidence="10" id="KW-0449">Lipoprotein</keyword>
<evidence type="ECO:0000256" key="8">
    <source>
        <dbReference type="ARBA" id="ARBA00023180"/>
    </source>
</evidence>
<dbReference type="GO" id="GO:0005576">
    <property type="term" value="C:extracellular region"/>
    <property type="evidence" value="ECO:0007669"/>
    <property type="project" value="TreeGrafter"/>
</dbReference>
<dbReference type="InterPro" id="IPR001863">
    <property type="entry name" value="Glypican"/>
</dbReference>